<comment type="caution">
    <text evidence="2">The sequence shown here is derived from an EMBL/GenBank/DDBJ whole genome shotgun (WGS) entry which is preliminary data.</text>
</comment>
<keyword evidence="1" id="KW-0472">Membrane</keyword>
<reference evidence="2 3" key="1">
    <citation type="submission" date="2021-01" db="EMBL/GenBank/DDBJ databases">
        <title>Whole genome shotgun sequence of Asanoa siamensis NBRC 107932.</title>
        <authorList>
            <person name="Komaki H."/>
            <person name="Tamura T."/>
        </authorList>
    </citation>
    <scope>NUCLEOTIDE SEQUENCE [LARGE SCALE GENOMIC DNA]</scope>
    <source>
        <strain evidence="2 3">NBRC 107932</strain>
    </source>
</reference>
<organism evidence="2 3">
    <name type="scientific">Asanoa siamensis</name>
    <dbReference type="NCBI Taxonomy" id="926357"/>
    <lineage>
        <taxon>Bacteria</taxon>
        <taxon>Bacillati</taxon>
        <taxon>Actinomycetota</taxon>
        <taxon>Actinomycetes</taxon>
        <taxon>Micromonosporales</taxon>
        <taxon>Micromonosporaceae</taxon>
        <taxon>Asanoa</taxon>
    </lineage>
</organism>
<accession>A0ABQ4CZN9</accession>
<name>A0ABQ4CZN9_9ACTN</name>
<dbReference type="Proteomes" id="UP000604117">
    <property type="component" value="Unassembled WGS sequence"/>
</dbReference>
<dbReference type="RefSeq" id="WP_203717335.1">
    <property type="nucleotide sequence ID" value="NZ_BONE01000062.1"/>
</dbReference>
<evidence type="ECO:0000313" key="3">
    <source>
        <dbReference type="Proteomes" id="UP000604117"/>
    </source>
</evidence>
<feature type="transmembrane region" description="Helical" evidence="1">
    <location>
        <begin position="104"/>
        <end position="123"/>
    </location>
</feature>
<feature type="transmembrane region" description="Helical" evidence="1">
    <location>
        <begin position="187"/>
        <end position="213"/>
    </location>
</feature>
<protein>
    <recommendedName>
        <fullName evidence="4">ABC-2 type transport system permease protein</fullName>
    </recommendedName>
</protein>
<feature type="transmembrane region" description="Helical" evidence="1">
    <location>
        <begin position="250"/>
        <end position="273"/>
    </location>
</feature>
<evidence type="ECO:0000313" key="2">
    <source>
        <dbReference type="EMBL" id="GIF76463.1"/>
    </source>
</evidence>
<keyword evidence="3" id="KW-1185">Reference proteome</keyword>
<keyword evidence="1" id="KW-0812">Transmembrane</keyword>
<dbReference type="EMBL" id="BONE01000062">
    <property type="protein sequence ID" value="GIF76463.1"/>
    <property type="molecule type" value="Genomic_DNA"/>
</dbReference>
<evidence type="ECO:0000256" key="1">
    <source>
        <dbReference type="SAM" id="Phobius"/>
    </source>
</evidence>
<feature type="transmembrane region" description="Helical" evidence="1">
    <location>
        <begin position="66"/>
        <end position="92"/>
    </location>
</feature>
<sequence>MTRRQSIPLAIARTSRWRRVPESWVAVLVAGVLVALIAAALASSNAKYYEVWIYNDPQTSEEQRDWLMVDVFMAHTSGFFWNQFIVFFLGAFLGARLRGMLQALAAAVLAGAVLAAVNFAVAWHTSAHVRRRLAWWLENSSMPVPADLLADEQLQHVLAAGLAAFPLAALAGVGLGNLIAPALRGSAVLLVPLMAISTVFWGVPLGIFGWVVAASGDEPIALLAVLALVPPPAAAIPSAVRTALVDHGDAFTITMLISNAAWALALILAGWVVQRRRTRRALAG</sequence>
<keyword evidence="1" id="KW-1133">Transmembrane helix</keyword>
<feature type="transmembrane region" description="Helical" evidence="1">
    <location>
        <begin position="157"/>
        <end position="180"/>
    </location>
</feature>
<proteinExistence type="predicted"/>
<evidence type="ECO:0008006" key="4">
    <source>
        <dbReference type="Google" id="ProtNLM"/>
    </source>
</evidence>
<gene>
    <name evidence="2" type="ORF">Asi02nite_59810</name>
</gene>